<keyword evidence="1" id="KW-0472">Membrane</keyword>
<proteinExistence type="predicted"/>
<evidence type="ECO:0000256" key="1">
    <source>
        <dbReference type="SAM" id="Phobius"/>
    </source>
</evidence>
<organism evidence="2">
    <name type="scientific">Vitrella brassicaformis</name>
    <dbReference type="NCBI Taxonomy" id="1169539"/>
    <lineage>
        <taxon>Eukaryota</taxon>
        <taxon>Sar</taxon>
        <taxon>Alveolata</taxon>
        <taxon>Colpodellida</taxon>
        <taxon>Vitrellaceae</taxon>
        <taxon>Vitrella</taxon>
    </lineage>
</organism>
<feature type="transmembrane region" description="Helical" evidence="1">
    <location>
        <begin position="56"/>
        <end position="81"/>
    </location>
</feature>
<dbReference type="EMBL" id="HBGB01012608">
    <property type="protein sequence ID" value="CAD9052196.1"/>
    <property type="molecule type" value="Transcribed_RNA"/>
</dbReference>
<name>A0A7S1JRJ4_9ALVE</name>
<sequence length="199" mass="20661">MMGSVGALGTSTTGKSGAPEGGERKYALKASITWPMALASIPCIALLSIPVGGCVLAVLLALLPLVALTPCFALASLPWWINQLEGGLIHPLIIYPCLLCAAPISVMCAIPLLFLVPPLLLCLCPFFFILPFVFLASIPTLIFLEAVAGVPLLSTITWGELFAPVKGMWGGFTGGVSNLGNKLRGTKAAAPATDTKKAE</sequence>
<keyword evidence="1" id="KW-1133">Transmembrane helix</keyword>
<feature type="transmembrane region" description="Helical" evidence="1">
    <location>
        <begin position="32"/>
        <end position="49"/>
    </location>
</feature>
<gene>
    <name evidence="2" type="ORF">VBRA1451_LOCUS7258</name>
</gene>
<evidence type="ECO:0000313" key="2">
    <source>
        <dbReference type="EMBL" id="CAD9052196.1"/>
    </source>
</evidence>
<accession>A0A7S1JRJ4</accession>
<feature type="transmembrane region" description="Helical" evidence="1">
    <location>
        <begin position="123"/>
        <end position="144"/>
    </location>
</feature>
<keyword evidence="1" id="KW-0812">Transmembrane</keyword>
<dbReference type="AlphaFoldDB" id="A0A7S1JRJ4"/>
<reference evidence="2" key="1">
    <citation type="submission" date="2021-01" db="EMBL/GenBank/DDBJ databases">
        <authorList>
            <person name="Corre E."/>
            <person name="Pelletier E."/>
            <person name="Niang G."/>
            <person name="Scheremetjew M."/>
            <person name="Finn R."/>
            <person name="Kale V."/>
            <person name="Holt S."/>
            <person name="Cochrane G."/>
            <person name="Meng A."/>
            <person name="Brown T."/>
            <person name="Cohen L."/>
        </authorList>
    </citation>
    <scope>NUCLEOTIDE SEQUENCE</scope>
    <source>
        <strain evidence="2">CCMP3346</strain>
    </source>
</reference>
<protein>
    <submittedName>
        <fullName evidence="2">Uncharacterized protein</fullName>
    </submittedName>
</protein>
<feature type="transmembrane region" description="Helical" evidence="1">
    <location>
        <begin position="93"/>
        <end position="116"/>
    </location>
</feature>